<dbReference type="Gene3D" id="2.40.300.10">
    <property type="entry name" value="Head decoration protein D"/>
    <property type="match status" value="1"/>
</dbReference>
<dbReference type="Gene3D" id="2.60.120.560">
    <property type="entry name" value="Exo-inulinase, domain 1"/>
    <property type="match status" value="1"/>
</dbReference>
<comment type="caution">
    <text evidence="5">The sequence shown here is derived from an EMBL/GenBank/DDBJ whole genome shotgun (WGS) entry which is preliminary data.</text>
</comment>
<dbReference type="GO" id="GO:0015074">
    <property type="term" value="P:DNA integration"/>
    <property type="evidence" value="ECO:0007669"/>
    <property type="project" value="InterPro"/>
</dbReference>
<keyword evidence="3" id="KW-0812">Transmembrane</keyword>
<sequence length="1447" mass="155794">MSNIEAKFKKYLNSLRISRKARKLNLRLFSDFHTFLKLSGEPIKSDQKQIYSFHRLKRFKNTFKNMFPHDKNYDEFATYLSSFIAHSEVNSTNVNGKDNIKDYHKLLKSYLDYLGKKKFSSSTIRNYKSDIQQFLTFAETELKDFNISKDIIDRFMEFQENSVGVMPSSLNRKLSSINSFRKWIMKKIIPSKNIVNISEIKPKPESPDSTLSHLQQSASKNSITEFFNFTSSIKWIFTIFITSLLSLSIGIGLYQQLFIQPSQPMAIANQTARPSRILNFQGRLTDNSGSPIVNKTQLRFRIWDQATGGNNLYDSGYCPLSPDQNGIFYTLIGSNCGTEISSDVFSENTSAFLGITAGTDQEMSPRQQIASVGYALNSEKLQGLGPESPAGISTIPFIDENGRLIISASSPLIKSTAGQFSIEGVNLLLSTVTGSNGSISLKPDQNGTVNLDFSGFIPASGSGLLNLKAPNLISNSLISAAGSSLTAGYNLLELLSGDPSTVKFSVDATGNTNIAGDLKISNIFEASASGILINSPLTISGLINDGGLGFFSSKGNALPVSFDFTKDTTVEFDFKSGTGKIIIDANINSEGSKFYRFNWDTDGSMKIEKCTGTCTDLASSSLTWTNNSWHHGYIRFISDTIRFDLDNNSARVNTNIQTDIPKISNGWMRFTSGLAAINNLRISPNSNIILTSGDAKAGGKIEAGDHILSGGQLRTGSYSSAPSNAGNGALYFNTSDNQLYFWNGSNWIATGNSGDLMVSGDLFIDSGRFYPSTTSNHEDQESYFIVADTTGTGSILTNASSFSSGGTDFAEVFDSSDNLEIGDLVEIAEGSDLAANLPKVRRTQTNQSQKMIGFVTDRAGFIGGKQENNEDISLKTVGLVGRVPAKVSALNGPIQIGDPLTSSVVPGHAVKALNKGPVIGRALEDFTNQTGIILVFVQYSWFDPGSPTPDNDRDNFISFDILSGAIDEAFSQFSQALSFARSNLEYLIVGNLKAQTINSPVIEAENITTSNLTAGTIEPFPEQDLVIDLASGSGQLKIKGPNEELLTLNTQGDLDLSGDLTAKNSSLSGSATVSGTLFADDIKSSKLDNLNNSFGQLNERLSQFESSASASTTPAPPSISAPGWDISVTPALPAEKITPTDAIADQHAQIISDTHQNTASLLSLYERVSAYIASSSAQIAAVTLPSDNLIGVEEDITLSERALNSLKVTGTSSLADTTVAGQLMVDGQLVMESSQLASLSDFLYLTSQKAIDLMGGQVVVDREGNLTVRGQILAEKGIVTKEIYAQNDNLTIKLDQTPSSSEAGRIGGAGTLIVEGNASVAGTLSTAKLDLSVEEGTSGKTLLTAVDNFLQNGINTPGVYSKGSIGADYLPANNIEITVFNDNLTDKTLIYLTPASDTEGKSLYLAGKETCPSAKPGLNNPACKKYFKVALNEAINSDLYFNWWLVN</sequence>
<protein>
    <recommendedName>
        <fullName evidence="4">Core-binding (CB) domain-containing protein</fullName>
    </recommendedName>
</protein>
<dbReference type="InterPro" id="IPR044068">
    <property type="entry name" value="CB"/>
</dbReference>
<evidence type="ECO:0000259" key="4">
    <source>
        <dbReference type="PROSITE" id="PS51900"/>
    </source>
</evidence>
<gene>
    <name evidence="5" type="ORF">UV73_C0005G0097</name>
</gene>
<organism evidence="5 6">
    <name type="scientific">Candidatus Gottesmanbacteria bacterium GW2011_GWA2_43_14</name>
    <dbReference type="NCBI Taxonomy" id="1618443"/>
    <lineage>
        <taxon>Bacteria</taxon>
        <taxon>Candidatus Gottesmaniibacteriota</taxon>
    </lineage>
</organism>
<evidence type="ECO:0000256" key="3">
    <source>
        <dbReference type="SAM" id="Phobius"/>
    </source>
</evidence>
<dbReference type="Pfam" id="PF02899">
    <property type="entry name" value="Phage_int_SAM_1"/>
    <property type="match status" value="1"/>
</dbReference>
<dbReference type="Gene3D" id="1.10.150.130">
    <property type="match status" value="1"/>
</dbReference>
<dbReference type="GO" id="GO:0003677">
    <property type="term" value="F:DNA binding"/>
    <property type="evidence" value="ECO:0007669"/>
    <property type="project" value="UniProtKB-UniRule"/>
</dbReference>
<feature type="domain" description="Core-binding (CB)" evidence="4">
    <location>
        <begin position="101"/>
        <end position="185"/>
    </location>
</feature>
<accession>A0A0G1DIZ6</accession>
<feature type="transmembrane region" description="Helical" evidence="3">
    <location>
        <begin position="235"/>
        <end position="254"/>
    </location>
</feature>
<dbReference type="STRING" id="1618443.UV73_C0005G0097"/>
<name>A0A0G1DIZ6_9BACT</name>
<reference evidence="5 6" key="1">
    <citation type="journal article" date="2015" name="Nature">
        <title>rRNA introns, odd ribosomes, and small enigmatic genomes across a large radiation of phyla.</title>
        <authorList>
            <person name="Brown C.T."/>
            <person name="Hug L.A."/>
            <person name="Thomas B.C."/>
            <person name="Sharon I."/>
            <person name="Castelle C.J."/>
            <person name="Singh A."/>
            <person name="Wilkins M.J."/>
            <person name="Williams K.H."/>
            <person name="Banfield J.F."/>
        </authorList>
    </citation>
    <scope>NUCLEOTIDE SEQUENCE [LARGE SCALE GENOMIC DNA]</scope>
</reference>
<dbReference type="EMBL" id="LCFP01000005">
    <property type="protein sequence ID" value="KKS97820.1"/>
    <property type="molecule type" value="Genomic_DNA"/>
</dbReference>
<evidence type="ECO:0000256" key="1">
    <source>
        <dbReference type="ARBA" id="ARBA00023125"/>
    </source>
</evidence>
<keyword evidence="3" id="KW-0472">Membrane</keyword>
<evidence type="ECO:0000256" key="2">
    <source>
        <dbReference type="PROSITE-ProRule" id="PRU01248"/>
    </source>
</evidence>
<proteinExistence type="predicted"/>
<keyword evidence="3" id="KW-1133">Transmembrane helix</keyword>
<dbReference type="InterPro" id="IPR010998">
    <property type="entry name" value="Integrase_recombinase_N"/>
</dbReference>
<evidence type="ECO:0000313" key="5">
    <source>
        <dbReference type="EMBL" id="KKS97820.1"/>
    </source>
</evidence>
<evidence type="ECO:0000313" key="6">
    <source>
        <dbReference type="Proteomes" id="UP000034894"/>
    </source>
</evidence>
<dbReference type="InterPro" id="IPR004107">
    <property type="entry name" value="Integrase_SAM-like_N"/>
</dbReference>
<dbReference type="Proteomes" id="UP000034894">
    <property type="component" value="Unassembled WGS sequence"/>
</dbReference>
<keyword evidence="1 2" id="KW-0238">DNA-binding</keyword>
<dbReference type="PROSITE" id="PS51900">
    <property type="entry name" value="CB"/>
    <property type="match status" value="1"/>
</dbReference>